<organism evidence="1 2">
    <name type="scientific">Dactylonectria estremocensis</name>
    <dbReference type="NCBI Taxonomy" id="1079267"/>
    <lineage>
        <taxon>Eukaryota</taxon>
        <taxon>Fungi</taxon>
        <taxon>Dikarya</taxon>
        <taxon>Ascomycota</taxon>
        <taxon>Pezizomycotina</taxon>
        <taxon>Sordariomycetes</taxon>
        <taxon>Hypocreomycetidae</taxon>
        <taxon>Hypocreales</taxon>
        <taxon>Nectriaceae</taxon>
        <taxon>Dactylonectria</taxon>
    </lineage>
</organism>
<dbReference type="Proteomes" id="UP000717696">
    <property type="component" value="Unassembled WGS sequence"/>
</dbReference>
<comment type="caution">
    <text evidence="1">The sequence shown here is derived from an EMBL/GenBank/DDBJ whole genome shotgun (WGS) entry which is preliminary data.</text>
</comment>
<dbReference type="EMBL" id="JAGMUU010000003">
    <property type="protein sequence ID" value="KAH7157769.1"/>
    <property type="molecule type" value="Genomic_DNA"/>
</dbReference>
<dbReference type="AlphaFoldDB" id="A0A9P9FBP6"/>
<reference evidence="1" key="1">
    <citation type="journal article" date="2021" name="Nat. Commun.">
        <title>Genetic determinants of endophytism in the Arabidopsis root mycobiome.</title>
        <authorList>
            <person name="Mesny F."/>
            <person name="Miyauchi S."/>
            <person name="Thiergart T."/>
            <person name="Pickel B."/>
            <person name="Atanasova L."/>
            <person name="Karlsson M."/>
            <person name="Huettel B."/>
            <person name="Barry K.W."/>
            <person name="Haridas S."/>
            <person name="Chen C."/>
            <person name="Bauer D."/>
            <person name="Andreopoulos W."/>
            <person name="Pangilinan J."/>
            <person name="LaButti K."/>
            <person name="Riley R."/>
            <person name="Lipzen A."/>
            <person name="Clum A."/>
            <person name="Drula E."/>
            <person name="Henrissat B."/>
            <person name="Kohler A."/>
            <person name="Grigoriev I.V."/>
            <person name="Martin F.M."/>
            <person name="Hacquard S."/>
        </authorList>
    </citation>
    <scope>NUCLEOTIDE SEQUENCE</scope>
    <source>
        <strain evidence="1">MPI-CAGE-AT-0021</strain>
    </source>
</reference>
<name>A0A9P9FBP6_9HYPO</name>
<keyword evidence="2" id="KW-1185">Reference proteome</keyword>
<protein>
    <submittedName>
        <fullName evidence="1">Uncharacterized protein</fullName>
    </submittedName>
</protein>
<proteinExistence type="predicted"/>
<accession>A0A9P9FBP6</accession>
<dbReference type="OrthoDB" id="10436495at2759"/>
<gene>
    <name evidence="1" type="ORF">B0J13DRAFT_180418</name>
</gene>
<evidence type="ECO:0000313" key="2">
    <source>
        <dbReference type="Proteomes" id="UP000717696"/>
    </source>
</evidence>
<sequence>MDPNTLVYTEITSLAYYIERCHTEICTPCKHKPRERLPSVFRVNKLTPLVFCKTHLIRIRQLIGMRWVSRVHHSPRYPIDLVPDRDEIVEFLASTPPAWFRSNSNFTFPYKVPPTFSQRLTVLLGWDESGDPGIGPSTMCPSNPSGSSINSFHMAAVLGWNGSVHLGCKLTEAEKVQKQEEQLAQGKVKTARRFMAAELSKRTRSGAVRRTVRTMKTKQLRSLKAQRKTAEVLKRLERPERPQGLGEVEWVVID</sequence>
<evidence type="ECO:0000313" key="1">
    <source>
        <dbReference type="EMBL" id="KAH7157769.1"/>
    </source>
</evidence>